<keyword evidence="2" id="KW-1185">Reference proteome</keyword>
<dbReference type="RefSeq" id="WP_064254580.1">
    <property type="nucleotide sequence ID" value="NZ_CP013107.1"/>
</dbReference>
<dbReference type="AlphaFoldDB" id="A0A1L3LN33"/>
<accession>A0A1L3LN33</accession>
<protein>
    <submittedName>
        <fullName evidence="1">Uncharacterized protein</fullName>
    </submittedName>
</protein>
<proteinExistence type="predicted"/>
<name>A0A1L3LN33_9HYPH</name>
<dbReference type="EMBL" id="CP013107">
    <property type="protein sequence ID" value="APG91508.1"/>
    <property type="molecule type" value="Genomic_DNA"/>
</dbReference>
<organism evidence="1 2">
    <name type="scientific">Sinorhizobium americanum</name>
    <dbReference type="NCBI Taxonomy" id="194963"/>
    <lineage>
        <taxon>Bacteria</taxon>
        <taxon>Pseudomonadati</taxon>
        <taxon>Pseudomonadota</taxon>
        <taxon>Alphaproteobacteria</taxon>
        <taxon>Hyphomicrobiales</taxon>
        <taxon>Rhizobiaceae</taxon>
        <taxon>Sinorhizobium/Ensifer group</taxon>
        <taxon>Sinorhizobium</taxon>
    </lineage>
</organism>
<evidence type="ECO:0000313" key="2">
    <source>
        <dbReference type="Proteomes" id="UP000182306"/>
    </source>
</evidence>
<evidence type="ECO:0000313" key="1">
    <source>
        <dbReference type="EMBL" id="APG91508.1"/>
    </source>
</evidence>
<dbReference type="STRING" id="194963.SAMCFNEI73_Ch2225"/>
<dbReference type="Proteomes" id="UP000182306">
    <property type="component" value="Chromosome"/>
</dbReference>
<dbReference type="KEGG" id="same:SAMCFNEI73_Ch2225"/>
<reference evidence="1 2" key="1">
    <citation type="submission" date="2015-10" db="EMBL/GenBank/DDBJ databases">
        <title>Genomic differences between typical nodule nitrogen-fixing rhizobial strains and those coming from bean seeds.</title>
        <authorList>
            <person name="Peralta H."/>
            <person name="Aguilar-Vera A."/>
            <person name="Diaz R."/>
            <person name="Mora Y."/>
            <person name="Martinez-Batallar G."/>
            <person name="Salazar E."/>
            <person name="Vargas-Lagunas C."/>
            <person name="Encarnacion S."/>
            <person name="Girard L."/>
            <person name="Mora J."/>
        </authorList>
    </citation>
    <scope>NUCLEOTIDE SEQUENCE [LARGE SCALE GENOMIC DNA]</scope>
    <source>
        <strain evidence="1 2">CFNEI 73</strain>
    </source>
</reference>
<dbReference type="OrthoDB" id="8421908at2"/>
<sequence length="100" mass="11117">MRSHLRLLAVLIPLILFARYTLFEDAEEFRRFYGALWNYVLPIVFLNLAVLAVVSGLALTNKTNPGSQERVINLCFWGGSMVLATAVAYAFAVVKLTVAP</sequence>
<gene>
    <name evidence="1" type="ORF">SAMCFNEI73_Ch2225</name>
</gene>